<name>A0A9P7G253_9AGAR</name>
<keyword evidence="2" id="KW-1185">Reference proteome</keyword>
<reference evidence="1" key="1">
    <citation type="submission" date="2020-07" db="EMBL/GenBank/DDBJ databases">
        <authorList>
            <person name="Nieuwenhuis M."/>
            <person name="Van De Peppel L.J.J."/>
        </authorList>
    </citation>
    <scope>NUCLEOTIDE SEQUENCE</scope>
    <source>
        <strain evidence="1">AP01</strain>
        <tissue evidence="1">Mycelium</tissue>
    </source>
</reference>
<evidence type="ECO:0000313" key="1">
    <source>
        <dbReference type="EMBL" id="KAG5641450.1"/>
    </source>
</evidence>
<protein>
    <submittedName>
        <fullName evidence="1">Uncharacterized protein</fullName>
    </submittedName>
</protein>
<gene>
    <name evidence="1" type="ORF">DXG03_005211</name>
</gene>
<organism evidence="1 2">
    <name type="scientific">Asterophora parasitica</name>
    <dbReference type="NCBI Taxonomy" id="117018"/>
    <lineage>
        <taxon>Eukaryota</taxon>
        <taxon>Fungi</taxon>
        <taxon>Dikarya</taxon>
        <taxon>Basidiomycota</taxon>
        <taxon>Agaricomycotina</taxon>
        <taxon>Agaricomycetes</taxon>
        <taxon>Agaricomycetidae</taxon>
        <taxon>Agaricales</taxon>
        <taxon>Tricholomatineae</taxon>
        <taxon>Lyophyllaceae</taxon>
        <taxon>Asterophora</taxon>
    </lineage>
</organism>
<proteinExistence type="predicted"/>
<evidence type="ECO:0000313" key="2">
    <source>
        <dbReference type="Proteomes" id="UP000775547"/>
    </source>
</evidence>
<sequence length="341" mass="38688">MATLDQQNLTERLLIIRGLGVRRITSPSFYYDSNTKLDLRMLNLIATCLTTGRSEGVAAAFDKNNGIRLILAKAGPILPTDLSATTEFLTALTEVEHWIYLLPFLVRHTKDNMDNRVRRLHESIVEVFDDLLSAAAGYSLDRSLEREFPYSDSFRRKYPDGQPPSLLAMLQDLIHSCRNKSLPFDLSAAAFLELYIVADTFRRSRFMRGFIDRQPLDPLDFHSTKKKKIARLQRRLVEICQYDGLELLMKRVRQVGSIPFQWVGDEFARSGVVEISPTALCAVERQTGLRLKAEDLDDFFVSTGHIPRPSILSKSRANAAVENKIAYQLADSPLGFFGDRD</sequence>
<accession>A0A9P7G253</accession>
<reference evidence="1" key="2">
    <citation type="submission" date="2021-10" db="EMBL/GenBank/DDBJ databases">
        <title>Phylogenomics reveals ancestral predisposition of the termite-cultivated fungus Termitomyces towards a domesticated lifestyle.</title>
        <authorList>
            <person name="Auxier B."/>
            <person name="Grum-Grzhimaylo A."/>
            <person name="Cardenas M.E."/>
            <person name="Lodge J.D."/>
            <person name="Laessoe T."/>
            <person name="Pedersen O."/>
            <person name="Smith M.E."/>
            <person name="Kuyper T.W."/>
            <person name="Franco-Molano E.A."/>
            <person name="Baroni T.J."/>
            <person name="Aanen D.K."/>
        </authorList>
    </citation>
    <scope>NUCLEOTIDE SEQUENCE</scope>
    <source>
        <strain evidence="1">AP01</strain>
        <tissue evidence="1">Mycelium</tissue>
    </source>
</reference>
<dbReference type="AlphaFoldDB" id="A0A9P7G253"/>
<dbReference type="Proteomes" id="UP000775547">
    <property type="component" value="Unassembled WGS sequence"/>
</dbReference>
<dbReference type="EMBL" id="JABCKV010000309">
    <property type="protein sequence ID" value="KAG5641450.1"/>
    <property type="molecule type" value="Genomic_DNA"/>
</dbReference>
<comment type="caution">
    <text evidence="1">The sequence shown here is derived from an EMBL/GenBank/DDBJ whole genome shotgun (WGS) entry which is preliminary data.</text>
</comment>
<dbReference type="OrthoDB" id="3063780at2759"/>